<dbReference type="SUPFAM" id="SSF53383">
    <property type="entry name" value="PLP-dependent transferases"/>
    <property type="match status" value="1"/>
</dbReference>
<dbReference type="PROSITE" id="PS00595">
    <property type="entry name" value="AA_TRANSFER_CLASS_5"/>
    <property type="match status" value="1"/>
</dbReference>
<organism evidence="12 13">
    <name type="scientific">Roseburia inulinivorans</name>
    <dbReference type="NCBI Taxonomy" id="360807"/>
    <lineage>
        <taxon>Bacteria</taxon>
        <taxon>Bacillati</taxon>
        <taxon>Bacillota</taxon>
        <taxon>Clostridia</taxon>
        <taxon>Lachnospirales</taxon>
        <taxon>Lachnospiraceae</taxon>
        <taxon>Roseburia</taxon>
    </lineage>
</organism>
<sequence>METNLTEVYLDNSATTRCSERAKDLMVKVLMEDYGNPSSLHMKGVEAENYIKEAKKKIAKTLKVDEKEILFTSGGTESNNTALIGAALANKRAGNHIITTSIEHASVSAVTGYLEELGFRVTYLKVDADGIISLDELREAVCEDTILVSMMMVNNEIGAVEPIEEAIKVIKEKNPNTLVHVDAIQAYGKYHIFPKKLGIDMLSVSGHKIHAPKGTGFLFIKDKTKVKPLIYGGGQQKGMRSGTENVPGVAALGEAAEEIYENFEEKIDHLYQIKQRFVEGVLKIEGVSVNGKTGRDSAPQIVSVSIDGVRSEVMLHTLEDRKIYVSAGSACSSNKPSVSHTLTNIGLKGSLLDSTIRFSFSVHTTEEEIDYALEVMNEVVPKLRRYTRK</sequence>
<dbReference type="GO" id="GO:0031071">
    <property type="term" value="F:cysteine desulfurase activity"/>
    <property type="evidence" value="ECO:0007669"/>
    <property type="project" value="UniProtKB-EC"/>
</dbReference>
<dbReference type="AlphaFoldDB" id="A0A0M6WKX4"/>
<dbReference type="GO" id="GO:0051536">
    <property type="term" value="F:iron-sulfur cluster binding"/>
    <property type="evidence" value="ECO:0007669"/>
    <property type="project" value="UniProtKB-KW"/>
</dbReference>
<evidence type="ECO:0000256" key="6">
    <source>
        <dbReference type="ARBA" id="ARBA00022898"/>
    </source>
</evidence>
<evidence type="ECO:0000256" key="7">
    <source>
        <dbReference type="ARBA" id="ARBA00023004"/>
    </source>
</evidence>
<evidence type="ECO:0000256" key="2">
    <source>
        <dbReference type="ARBA" id="ARBA00006490"/>
    </source>
</evidence>
<dbReference type="EC" id="2.8.1.7" evidence="3"/>
<dbReference type="OrthoDB" id="9808002at2"/>
<proteinExistence type="inferred from homology"/>
<keyword evidence="8" id="KW-0411">Iron-sulfur</keyword>
<gene>
    <name evidence="12" type="ORF">RIL183_02681</name>
</gene>
<dbReference type="InterPro" id="IPR015422">
    <property type="entry name" value="PyrdxlP-dep_Trfase_small"/>
</dbReference>
<comment type="similarity">
    <text evidence="2">Belongs to the class-V pyridoxal-phosphate-dependent aminotransferase family. NifS/IscS subfamily.</text>
</comment>
<dbReference type="Gene3D" id="3.90.1150.10">
    <property type="entry name" value="Aspartate Aminotransferase, domain 1"/>
    <property type="match status" value="1"/>
</dbReference>
<keyword evidence="6" id="KW-0663">Pyridoxal phosphate</keyword>
<keyword evidence="7" id="KW-0408">Iron</keyword>
<comment type="catalytic activity">
    <reaction evidence="9">
        <text>(sulfur carrier)-H + L-cysteine = (sulfur carrier)-SH + L-alanine</text>
        <dbReference type="Rhea" id="RHEA:43892"/>
        <dbReference type="Rhea" id="RHEA-COMP:14737"/>
        <dbReference type="Rhea" id="RHEA-COMP:14739"/>
        <dbReference type="ChEBI" id="CHEBI:29917"/>
        <dbReference type="ChEBI" id="CHEBI:35235"/>
        <dbReference type="ChEBI" id="CHEBI:57972"/>
        <dbReference type="ChEBI" id="CHEBI:64428"/>
        <dbReference type="EC" id="2.8.1.7"/>
    </reaction>
</comment>
<dbReference type="InterPro" id="IPR015424">
    <property type="entry name" value="PyrdxlP-dep_Trfase"/>
</dbReference>
<reference evidence="13" key="1">
    <citation type="submission" date="2015-05" db="EMBL/GenBank/DDBJ databases">
        <authorList>
            <consortium name="Pathogen Informatics"/>
        </authorList>
    </citation>
    <scope>NUCLEOTIDE SEQUENCE [LARGE SCALE GENOMIC DNA]</scope>
    <source>
        <strain evidence="13">L1-83</strain>
    </source>
</reference>
<dbReference type="Pfam" id="PF00266">
    <property type="entry name" value="Aminotran_5"/>
    <property type="match status" value="1"/>
</dbReference>
<evidence type="ECO:0000256" key="4">
    <source>
        <dbReference type="ARBA" id="ARBA00022679"/>
    </source>
</evidence>
<dbReference type="Gene3D" id="3.40.640.10">
    <property type="entry name" value="Type I PLP-dependent aspartate aminotransferase-like (Major domain)"/>
    <property type="match status" value="1"/>
</dbReference>
<evidence type="ECO:0000313" key="12">
    <source>
        <dbReference type="EMBL" id="CRL36985.1"/>
    </source>
</evidence>
<dbReference type="InterPro" id="IPR000192">
    <property type="entry name" value="Aminotrans_V_dom"/>
</dbReference>
<accession>A0A0M6WKX4</accession>
<evidence type="ECO:0000256" key="1">
    <source>
        <dbReference type="ARBA" id="ARBA00001933"/>
    </source>
</evidence>
<dbReference type="InterPro" id="IPR015421">
    <property type="entry name" value="PyrdxlP-dep_Trfase_major"/>
</dbReference>
<evidence type="ECO:0000256" key="10">
    <source>
        <dbReference type="RuleBase" id="RU004504"/>
    </source>
</evidence>
<dbReference type="FunFam" id="3.40.640.10:FF:000084">
    <property type="entry name" value="IscS-like cysteine desulfurase"/>
    <property type="match status" value="1"/>
</dbReference>
<dbReference type="PIRSF" id="PIRSF005572">
    <property type="entry name" value="NifS"/>
    <property type="match status" value="1"/>
</dbReference>
<evidence type="ECO:0000256" key="9">
    <source>
        <dbReference type="ARBA" id="ARBA00050776"/>
    </source>
</evidence>
<dbReference type="PANTHER" id="PTHR11601">
    <property type="entry name" value="CYSTEINE DESULFURYLASE FAMILY MEMBER"/>
    <property type="match status" value="1"/>
</dbReference>
<name>A0A0M6WKX4_9FIRM</name>
<evidence type="ECO:0000256" key="3">
    <source>
        <dbReference type="ARBA" id="ARBA00012239"/>
    </source>
</evidence>
<dbReference type="GO" id="GO:0046872">
    <property type="term" value="F:metal ion binding"/>
    <property type="evidence" value="ECO:0007669"/>
    <property type="project" value="UniProtKB-KW"/>
</dbReference>
<protein>
    <recommendedName>
        <fullName evidence="3">cysteine desulfurase</fullName>
        <ecNumber evidence="3">2.8.1.7</ecNumber>
    </recommendedName>
</protein>
<dbReference type="STRING" id="360807.ERS852392_02473"/>
<dbReference type="Gene3D" id="1.10.260.50">
    <property type="match status" value="1"/>
</dbReference>
<dbReference type="Proteomes" id="UP000049828">
    <property type="component" value="Unassembled WGS sequence"/>
</dbReference>
<keyword evidence="5" id="KW-0479">Metal-binding</keyword>
<comment type="cofactor">
    <cofactor evidence="1 10">
        <name>pyridoxal 5'-phosphate</name>
        <dbReference type="ChEBI" id="CHEBI:597326"/>
    </cofactor>
</comment>
<keyword evidence="13" id="KW-1185">Reference proteome</keyword>
<keyword evidence="4" id="KW-0808">Transferase</keyword>
<dbReference type="EMBL" id="CVRS01000067">
    <property type="protein sequence ID" value="CRL36985.1"/>
    <property type="molecule type" value="Genomic_DNA"/>
</dbReference>
<dbReference type="InterPro" id="IPR020578">
    <property type="entry name" value="Aminotrans_V_PyrdxlP_BS"/>
</dbReference>
<evidence type="ECO:0000256" key="5">
    <source>
        <dbReference type="ARBA" id="ARBA00022723"/>
    </source>
</evidence>
<evidence type="ECO:0000256" key="8">
    <source>
        <dbReference type="ARBA" id="ARBA00023014"/>
    </source>
</evidence>
<evidence type="ECO:0000313" key="13">
    <source>
        <dbReference type="Proteomes" id="UP000049828"/>
    </source>
</evidence>
<feature type="domain" description="Aminotransferase class V" evidence="11">
    <location>
        <begin position="8"/>
        <end position="371"/>
    </location>
</feature>
<evidence type="ECO:0000259" key="11">
    <source>
        <dbReference type="Pfam" id="PF00266"/>
    </source>
</evidence>
<dbReference type="RefSeq" id="WP_021922927.1">
    <property type="nucleotide sequence ID" value="NZ_CVRS01000067.1"/>
</dbReference>
<dbReference type="InterPro" id="IPR016454">
    <property type="entry name" value="Cysteine_dSase"/>
</dbReference>
<dbReference type="PANTHER" id="PTHR11601:SF34">
    <property type="entry name" value="CYSTEINE DESULFURASE"/>
    <property type="match status" value="1"/>
</dbReference>